<dbReference type="FunFam" id="3.40.605.10:FF:000007">
    <property type="entry name" value="NAD/NADP-dependent betaine aldehyde dehydrogenase"/>
    <property type="match status" value="1"/>
</dbReference>
<comment type="catalytic activity">
    <reaction evidence="4">
        <text>an aldehyde + NAD(+) + H2O = a carboxylate + NADH + 2 H(+)</text>
        <dbReference type="Rhea" id="RHEA:16185"/>
        <dbReference type="ChEBI" id="CHEBI:15377"/>
        <dbReference type="ChEBI" id="CHEBI:15378"/>
        <dbReference type="ChEBI" id="CHEBI:17478"/>
        <dbReference type="ChEBI" id="CHEBI:29067"/>
        <dbReference type="ChEBI" id="CHEBI:57540"/>
        <dbReference type="ChEBI" id="CHEBI:57945"/>
        <dbReference type="EC" id="1.2.1.3"/>
    </reaction>
</comment>
<reference evidence="8" key="3">
    <citation type="journal article" date="2022" name="BMC Genomics">
        <title>Comparative genome analysis of mycobacteria focusing on tRNA and non-coding RNA.</title>
        <authorList>
            <person name="Behra P.R.K."/>
            <person name="Pettersson B.M.F."/>
            <person name="Ramesh M."/>
            <person name="Das S."/>
            <person name="Dasgupta S."/>
            <person name="Kirsebom L.A."/>
        </authorList>
    </citation>
    <scope>NUCLEOTIDE SEQUENCE</scope>
    <source>
        <strain evidence="8">DSM 45439</strain>
    </source>
</reference>
<dbReference type="AlphaFoldDB" id="A0AAW5SAW1"/>
<evidence type="ECO:0000256" key="4">
    <source>
        <dbReference type="ARBA" id="ARBA00049194"/>
    </source>
</evidence>
<dbReference type="PROSITE" id="PS00687">
    <property type="entry name" value="ALDEHYDE_DEHYDR_GLU"/>
    <property type="match status" value="1"/>
</dbReference>
<dbReference type="InterPro" id="IPR016160">
    <property type="entry name" value="Ald_DH_CS_CYS"/>
</dbReference>
<evidence type="ECO:0000313" key="8">
    <source>
        <dbReference type="EMBL" id="MCV6991672.1"/>
    </source>
</evidence>
<dbReference type="GO" id="GO:0004029">
    <property type="term" value="F:aldehyde dehydrogenase (NAD+) activity"/>
    <property type="evidence" value="ECO:0007669"/>
    <property type="project" value="UniProtKB-EC"/>
</dbReference>
<evidence type="ECO:0000256" key="5">
    <source>
        <dbReference type="PROSITE-ProRule" id="PRU10007"/>
    </source>
</evidence>
<evidence type="ECO:0000256" key="2">
    <source>
        <dbReference type="ARBA" id="ARBA00023002"/>
    </source>
</evidence>
<dbReference type="CDD" id="cd07138">
    <property type="entry name" value="ALDH_CddD_SSP0762"/>
    <property type="match status" value="1"/>
</dbReference>
<evidence type="ECO:0000256" key="3">
    <source>
        <dbReference type="ARBA" id="ARBA00024226"/>
    </source>
</evidence>
<dbReference type="InterPro" id="IPR016161">
    <property type="entry name" value="Ald_DH/histidinol_DH"/>
</dbReference>
<keyword evidence="10" id="KW-1185">Reference proteome</keyword>
<reference evidence="8" key="2">
    <citation type="submission" date="2020-07" db="EMBL/GenBank/DDBJ databases">
        <authorList>
            <person name="Pettersson B.M.F."/>
            <person name="Behra P.R.K."/>
            <person name="Ramesh M."/>
            <person name="Das S."/>
            <person name="Dasgupta S."/>
            <person name="Kirsebom L.A."/>
        </authorList>
    </citation>
    <scope>NUCLEOTIDE SEQUENCE</scope>
    <source>
        <strain evidence="8">DSM 45439</strain>
    </source>
</reference>
<feature type="domain" description="Aldehyde dehydrogenase" evidence="7">
    <location>
        <begin position="15"/>
        <end position="471"/>
    </location>
</feature>
<comment type="caution">
    <text evidence="8">The sequence shown here is derived from an EMBL/GenBank/DDBJ whole genome shotgun (WGS) entry which is preliminary data.</text>
</comment>
<dbReference type="Pfam" id="PF00171">
    <property type="entry name" value="Aldedh"/>
    <property type="match status" value="1"/>
</dbReference>
<evidence type="ECO:0000313" key="11">
    <source>
        <dbReference type="Proteomes" id="UP001207588"/>
    </source>
</evidence>
<dbReference type="InterPro" id="IPR029510">
    <property type="entry name" value="Ald_DH_CS_GLU"/>
</dbReference>
<dbReference type="PANTHER" id="PTHR42804">
    <property type="entry name" value="ALDEHYDE DEHYDROGENASE"/>
    <property type="match status" value="1"/>
</dbReference>
<comment type="similarity">
    <text evidence="1 6">Belongs to the aldehyde dehydrogenase family.</text>
</comment>
<evidence type="ECO:0000259" key="7">
    <source>
        <dbReference type="Pfam" id="PF00171"/>
    </source>
</evidence>
<sequence>MSSYDRRHVYIDGSWRGSAGGLIEVDSAITGEVIGTIPDGTVDDVEAAVAAARAAFPAWSQTPLGVRLDFLAQLTKKLDERADELTRLITTEVGTPLRVSTAVQVGQPRRVLDSYRDLMADFALEEQIGDSLVLREPIGVVAAITAWNFPLQQVIGKVGAALATGCTVVLKPSEVAPLSAFVVADIIDEIGLPPGVFNLVSGTGAVVGEALVAHPDVDMITFTGSTAAGRRIGEVAARTVKRVALELGGKSANVILDDADLARAVKVGVANCFTNTGQVCTAWTRMVVPRERLAEVEDLVRARLETYTLGDPLDPATTMGPLATSAQRQKVWDYVNLGISEGASLIYGGAEPPTDVPPGHFVTPTAFSDVRRDMRIAREEIFGPVLSILSYDTEDDAVDIANDSQYGLAGAVWSADRERALSVAKRLRTGAVDINGSFFNMLAPFGGYKQSGNGRELGHHGLAEFYELKAVQQAPVGS</sequence>
<feature type="active site" evidence="5">
    <location>
        <position position="246"/>
    </location>
</feature>
<protein>
    <recommendedName>
        <fullName evidence="3">aldehyde dehydrogenase (NAD(+))</fullName>
        <ecNumber evidence="3">1.2.1.3</ecNumber>
    </recommendedName>
</protein>
<dbReference type="Proteomes" id="UP000192293">
    <property type="component" value="Unassembled WGS sequence"/>
</dbReference>
<dbReference type="EMBL" id="MVHL01000029">
    <property type="protein sequence ID" value="ORA47403.1"/>
    <property type="molecule type" value="Genomic_DNA"/>
</dbReference>
<dbReference type="Gene3D" id="3.40.309.10">
    <property type="entry name" value="Aldehyde Dehydrogenase, Chain A, domain 2"/>
    <property type="match status" value="1"/>
</dbReference>
<proteinExistence type="inferred from homology"/>
<dbReference type="Proteomes" id="UP001207588">
    <property type="component" value="Unassembled WGS sequence"/>
</dbReference>
<dbReference type="FunFam" id="3.40.309.10:FF:000012">
    <property type="entry name" value="Betaine aldehyde dehydrogenase"/>
    <property type="match status" value="1"/>
</dbReference>
<dbReference type="InterPro" id="IPR016163">
    <property type="entry name" value="Ald_DH_C"/>
</dbReference>
<organism evidence="8 11">
    <name type="scientific">Mycobacterium bouchedurhonense</name>
    <dbReference type="NCBI Taxonomy" id="701041"/>
    <lineage>
        <taxon>Bacteria</taxon>
        <taxon>Bacillati</taxon>
        <taxon>Actinomycetota</taxon>
        <taxon>Actinomycetes</taxon>
        <taxon>Mycobacteriales</taxon>
        <taxon>Mycobacteriaceae</taxon>
        <taxon>Mycobacterium</taxon>
        <taxon>Mycobacterium avium complex (MAC)</taxon>
    </lineage>
</organism>
<evidence type="ECO:0000313" key="9">
    <source>
        <dbReference type="EMBL" id="ORA47403.1"/>
    </source>
</evidence>
<evidence type="ECO:0000256" key="1">
    <source>
        <dbReference type="ARBA" id="ARBA00009986"/>
    </source>
</evidence>
<dbReference type="EC" id="1.2.1.3" evidence="3"/>
<dbReference type="Gene3D" id="3.40.605.10">
    <property type="entry name" value="Aldehyde Dehydrogenase, Chain A, domain 1"/>
    <property type="match status" value="1"/>
</dbReference>
<keyword evidence="2 6" id="KW-0560">Oxidoreductase</keyword>
<reference evidence="9 10" key="1">
    <citation type="submission" date="2017-02" db="EMBL/GenBank/DDBJ databases">
        <title>The new phylogeny of genus Mycobacterium.</title>
        <authorList>
            <person name="Tortoli E."/>
            <person name="Trovato A."/>
            <person name="Cirillo D.M."/>
        </authorList>
    </citation>
    <scope>NUCLEOTIDE SEQUENCE [LARGE SCALE GENOMIC DNA]</scope>
    <source>
        <strain evidence="9 10">DSM 45439</strain>
    </source>
</reference>
<dbReference type="EMBL" id="JACKTG010000063">
    <property type="protein sequence ID" value="MCV6991672.1"/>
    <property type="molecule type" value="Genomic_DNA"/>
</dbReference>
<accession>A0AAW5SAW1</accession>
<dbReference type="PROSITE" id="PS00070">
    <property type="entry name" value="ALDEHYDE_DEHYDR_CYS"/>
    <property type="match status" value="1"/>
</dbReference>
<evidence type="ECO:0000313" key="10">
    <source>
        <dbReference type="Proteomes" id="UP000192293"/>
    </source>
</evidence>
<dbReference type="PANTHER" id="PTHR42804:SF1">
    <property type="entry name" value="ALDEHYDE DEHYDROGENASE-RELATED"/>
    <property type="match status" value="1"/>
</dbReference>
<name>A0AAW5SAW1_MYCBC</name>
<dbReference type="SUPFAM" id="SSF53720">
    <property type="entry name" value="ALDH-like"/>
    <property type="match status" value="1"/>
</dbReference>
<dbReference type="InterPro" id="IPR016162">
    <property type="entry name" value="Ald_DH_N"/>
</dbReference>
<dbReference type="RefSeq" id="WP_083071385.1">
    <property type="nucleotide sequence ID" value="NZ_JACKTG010000063.1"/>
</dbReference>
<dbReference type="InterPro" id="IPR015590">
    <property type="entry name" value="Aldehyde_DH_dom"/>
</dbReference>
<gene>
    <name evidence="9" type="ORF">BST19_17905</name>
    <name evidence="8" type="ORF">H7I91_20760</name>
</gene>
<evidence type="ECO:0000256" key="6">
    <source>
        <dbReference type="RuleBase" id="RU003345"/>
    </source>
</evidence>